<feature type="transmembrane region" description="Helical" evidence="3">
    <location>
        <begin position="1177"/>
        <end position="1200"/>
    </location>
</feature>
<dbReference type="Gene3D" id="3.90.780.10">
    <property type="entry name" value="5'-Nucleotidase, C-terminal domain"/>
    <property type="match status" value="1"/>
</dbReference>
<feature type="domain" description="5'-Nucleotidase C-terminal" evidence="4">
    <location>
        <begin position="346"/>
        <end position="518"/>
    </location>
</feature>
<dbReference type="PANTHER" id="PTHR11575:SF41">
    <property type="entry name" value="PUTATIVE (AFU_ORTHOLOGUE AFUA_1G01160)-RELATED"/>
    <property type="match status" value="1"/>
</dbReference>
<reference evidence="5 6" key="1">
    <citation type="submission" date="2016-05" db="EMBL/GenBank/DDBJ databases">
        <title>Genome sequencing of Trichophyton rubrum CMCC(F)T1i isolated from hair.</title>
        <authorList>
            <person name="Zhan P."/>
            <person name="Tao Y."/>
            <person name="Liu W."/>
        </authorList>
    </citation>
    <scope>NUCLEOTIDE SEQUENCE [LARGE SCALE GENOMIC DNA]</scope>
    <source>
        <strain evidence="6">CMCC(F)T1i</strain>
    </source>
</reference>
<dbReference type="InterPro" id="IPR046536">
    <property type="entry name" value="DUF6601"/>
</dbReference>
<dbReference type="GO" id="GO:0009166">
    <property type="term" value="P:nucleotide catabolic process"/>
    <property type="evidence" value="ECO:0007669"/>
    <property type="project" value="InterPro"/>
</dbReference>
<dbReference type="Proteomes" id="UP000243015">
    <property type="component" value="Unassembled WGS sequence"/>
</dbReference>
<protein>
    <submittedName>
        <fullName evidence="5">5'-nucleotidase</fullName>
    </submittedName>
</protein>
<dbReference type="Gene3D" id="3.60.21.10">
    <property type="match status" value="1"/>
</dbReference>
<evidence type="ECO:0000313" key="6">
    <source>
        <dbReference type="Proteomes" id="UP000243015"/>
    </source>
</evidence>
<dbReference type="InterPro" id="IPR029052">
    <property type="entry name" value="Metallo-depent_PP-like"/>
</dbReference>
<dbReference type="Pfam" id="PF02872">
    <property type="entry name" value="5_nucleotid_C"/>
    <property type="match status" value="1"/>
</dbReference>
<dbReference type="EMBL" id="LHPM01000013">
    <property type="protein sequence ID" value="OAL65643.1"/>
    <property type="molecule type" value="Genomic_DNA"/>
</dbReference>
<dbReference type="Pfam" id="PF20246">
    <property type="entry name" value="DUF6601"/>
    <property type="match status" value="1"/>
</dbReference>
<sequence length="1275" mass="143206">MADILTFYHFNDVYHISDVDLISKFAHVFARARQDSESPDIQPLTIFSGDVFSPSTESSVLKGEHMVPVLNHLDIDLACYGNHDFDFGESRLIELSGKTNFPWILSNVVHATPHKNPDSHVRDGSLLALAQEYVIKTMGQYKIGFIGLAGTDWPSNCQHLPPASFRSPAEVAHKLAVHLRTVEGCDFVIAVTHMRLAEDLSVSNATLDGDGRVDLLLGGHDHDVVCRILGDTDHNPGTILQGITDSAARIGNGEIVHVEGNVRVIKSGTDWRSYSVVQLKVRKERDGKAQLNNIEVTQYLDLTRMQTYQKIPKCSKTLSILGSVQNQIMDAVRHPLFHTRVPLDGRSAVIRSQETNLGNMLADAVRAFYDTDIAFINSGGVRCDRIIAETNGNNALKVKDIIGENCISFIISITKAHKFQCTDIMPFDNAFVVKRVGGATLLSALENSVGDSHTDGRFLQVSGIRFKASWQRPEGSRVLEAFFEPKAGELEEIKPGRSYTIAMVSFIATGFDGYDCFKAEEILVDAESAMTDTSLMLQIFRHSRKCSSIQSRQINNADGKVEDNAEGDDKIEMGVQRAMEAIITGYDDADGLPIKLWMLKDHDDFEYLILDVDQLREHPYREPLLKLINKAFCEGSQAIYSDSLSRFGSLEELLGTVDDHGRCCVLFRRTPGRTTNDWTDPVATAMLRPFRDSIFGLPDIEPKLVDASGEVLMDYHDDVKSEYFEQPAEFKGNTQDILSITKWEPVSVAVKNGPSLLHRGLASRCLALLEADLCSRVNEAKLTTRRQEAAGADHTGCKAGSLTMRLRTTWQINGEYWSRLGFTPVEVRRVPAGILRNQLIHLSDKPESCSACAGHQTRSSDRSPARSRTKTKKKQSEALRLDRLAVDGRAAFSPRRPAITTNYSASLQRPEMPLEPPFPPLYRQSAVDTALDAPDDGKTQAGPSSAGRLRIKLDPIGTLPTIARVKEPYTAHDTRHGSHSVYLVEDEGIDRFVAGDLSVKRLNDIHGLLWMAGRPLNARKMQRYKMIGFEFLPTEQADLHLIHFSNKIYLKTLPDYILDYDFWEKYLCKDEALHKLACGFLLSWVWLICSPIDLQLAQDAHLVSPQIKWPWWKQFVKDFNRHVDFNALDRVNKRYHFGELRLGRINTIFRLRFFRSHFIRGYLYSYNRYQVFFERNFGWLIGAFVYISVVLSAMQVGTAIRPLNDSEAFHQASYGVVVLSIVAVAACLAFVVILFSWIYLYNMVAAIWHSRSERQKRKKLAAMLAQKSVLADGAP</sequence>
<dbReference type="VEuPathDB" id="FungiDB:TERG_02361"/>
<proteinExistence type="inferred from homology"/>
<feature type="transmembrane region" description="Helical" evidence="3">
    <location>
        <begin position="1212"/>
        <end position="1240"/>
    </location>
</feature>
<dbReference type="InterPro" id="IPR036907">
    <property type="entry name" value="5'-Nucleotdase_C_sf"/>
</dbReference>
<dbReference type="AlphaFoldDB" id="A0A178F1T7"/>
<name>A0A178F1T7_TRIRU</name>
<evidence type="ECO:0000256" key="3">
    <source>
        <dbReference type="SAM" id="Phobius"/>
    </source>
</evidence>
<keyword evidence="3" id="KW-0812">Transmembrane</keyword>
<feature type="region of interest" description="Disordered" evidence="2">
    <location>
        <begin position="848"/>
        <end position="876"/>
    </location>
</feature>
<dbReference type="SUPFAM" id="SSF55816">
    <property type="entry name" value="5'-nucleotidase (syn. UDP-sugar hydrolase), C-terminal domain"/>
    <property type="match status" value="1"/>
</dbReference>
<evidence type="ECO:0000256" key="1">
    <source>
        <dbReference type="ARBA" id="ARBA00006654"/>
    </source>
</evidence>
<dbReference type="GO" id="GO:0016787">
    <property type="term" value="F:hydrolase activity"/>
    <property type="evidence" value="ECO:0007669"/>
    <property type="project" value="InterPro"/>
</dbReference>
<dbReference type="InterPro" id="IPR006179">
    <property type="entry name" value="5_nucleotidase/apyrase"/>
</dbReference>
<evidence type="ECO:0000256" key="2">
    <source>
        <dbReference type="SAM" id="MobiDB-lite"/>
    </source>
</evidence>
<dbReference type="VEuPathDB" id="FungiDB:TERG_02360"/>
<dbReference type="PRINTS" id="PR01607">
    <property type="entry name" value="APYRASEFAMLY"/>
</dbReference>
<comment type="similarity">
    <text evidence="1">Belongs to the 5'-nucleotidase family.</text>
</comment>
<dbReference type="VEuPathDB" id="FungiDB:TERG_02359"/>
<evidence type="ECO:0000259" key="4">
    <source>
        <dbReference type="Pfam" id="PF02872"/>
    </source>
</evidence>
<comment type="caution">
    <text evidence="5">The sequence shown here is derived from an EMBL/GenBank/DDBJ whole genome shotgun (WGS) entry which is preliminary data.</text>
</comment>
<dbReference type="InterPro" id="IPR008334">
    <property type="entry name" value="5'-Nucleotdase_C"/>
</dbReference>
<dbReference type="PANTHER" id="PTHR11575">
    <property type="entry name" value="5'-NUCLEOTIDASE-RELATED"/>
    <property type="match status" value="1"/>
</dbReference>
<dbReference type="SUPFAM" id="SSF56300">
    <property type="entry name" value="Metallo-dependent phosphatases"/>
    <property type="match status" value="1"/>
</dbReference>
<keyword evidence="3" id="KW-1133">Transmembrane helix</keyword>
<accession>A0A178F1T7</accession>
<evidence type="ECO:0000313" key="5">
    <source>
        <dbReference type="EMBL" id="OAL65643.1"/>
    </source>
</evidence>
<gene>
    <name evidence="5" type="ORF">A7C99_2740</name>
</gene>
<organism evidence="5 6">
    <name type="scientific">Trichophyton rubrum</name>
    <name type="common">Athlete's foot fungus</name>
    <name type="synonym">Epidermophyton rubrum</name>
    <dbReference type="NCBI Taxonomy" id="5551"/>
    <lineage>
        <taxon>Eukaryota</taxon>
        <taxon>Fungi</taxon>
        <taxon>Dikarya</taxon>
        <taxon>Ascomycota</taxon>
        <taxon>Pezizomycotina</taxon>
        <taxon>Eurotiomycetes</taxon>
        <taxon>Eurotiomycetidae</taxon>
        <taxon>Onygenales</taxon>
        <taxon>Arthrodermataceae</taxon>
        <taxon>Trichophyton</taxon>
    </lineage>
</organism>
<keyword evidence="3" id="KW-0472">Membrane</keyword>